<dbReference type="Proteomes" id="UP000564644">
    <property type="component" value="Unassembled WGS sequence"/>
</dbReference>
<feature type="signal peptide" evidence="1">
    <location>
        <begin position="1"/>
        <end position="21"/>
    </location>
</feature>
<feature type="chain" id="PRO_5039510022" evidence="1">
    <location>
        <begin position="22"/>
        <end position="639"/>
    </location>
</feature>
<accession>A0A7X0VY71</accession>
<name>A0A7X0VY71_9BACL</name>
<dbReference type="PANTHER" id="PTHR38792">
    <property type="entry name" value="BNR/ASP-BOX REPEAT DOMAIN PROTEIN (AFU_ORTHOLOGUE AFUA_7G06430)-RELATED"/>
    <property type="match status" value="1"/>
</dbReference>
<dbReference type="CDD" id="cd15482">
    <property type="entry name" value="Sialidase_non-viral"/>
    <property type="match status" value="2"/>
</dbReference>
<organism evidence="2 3">
    <name type="scientific">Cohnella zeiphila</name>
    <dbReference type="NCBI Taxonomy" id="2761120"/>
    <lineage>
        <taxon>Bacteria</taxon>
        <taxon>Bacillati</taxon>
        <taxon>Bacillota</taxon>
        <taxon>Bacilli</taxon>
        <taxon>Bacillales</taxon>
        <taxon>Paenibacillaceae</taxon>
        <taxon>Cohnella</taxon>
    </lineage>
</organism>
<dbReference type="PANTHER" id="PTHR38792:SF3">
    <property type="entry name" value="BNR_ASP-BOX REPEAT DOMAIN PROTEIN (AFU_ORTHOLOGUE AFUA_7G06430)-RELATED"/>
    <property type="match status" value="1"/>
</dbReference>
<sequence>MKSKIQMASAFLLIVSLVAFALPAYAYNLVGTWSSATVVKNDAAHNVEYGRMLKLANGDWLSVYSVYLTNVQLEIARSTDNGRTWTPIGSIADPGRDVDNGMLIQLPNGDVLVGSRSVIWGTSYQLKVYKSTDLGVTWSYLSTIDQNNGTPGSLSNPDKGMYEPHFYFLDNGNLAVMYANEKHVTESPSYSQIISQRVSTDNGATWGNEIWVAWDPSNSASRPGMPVWTKMNNGQFMVVFEVCGTDNCNIHYKTSMDGTTWSSGIGRTIPGQYSAPFLLSLPDGQLAVTSNSGNLSFSDDYGTSWYLNGAAPWVPFGKAWSSLYMTGPNEIAAMTSVDQGNYRSNVQLKFGTFVNKGYVKNAGFEENTGQTPNGWNVSGPNPSANFVETSGVPGGSQNGAYHDAMWSSSPYETSICQTVDHLSNGSYNVGAWTESTGGLAVAQMEISNYGSSVNVPIPTGTSNYQQIDSGNINVTTGTVNICFHAKSTTGNQWIRVDDVSLQKNQGFESNDASGWYVAGSNPDFNFPESYGGSHSGSYHDAMWSASPFETWIYKDFDHVPNGTHTITAWTESTDGLAINQMEVSSYGSSVNVSIPTGTTSYQQISSGAFNVTTGKVRVAFHVKSTVGNQWTRIDDVSLN</sequence>
<proteinExistence type="predicted"/>
<dbReference type="Gene3D" id="2.120.10.10">
    <property type="match status" value="1"/>
</dbReference>
<evidence type="ECO:0000313" key="3">
    <source>
        <dbReference type="Proteomes" id="UP000564644"/>
    </source>
</evidence>
<gene>
    <name evidence="2" type="ORF">H7C18_27645</name>
</gene>
<dbReference type="Gene3D" id="2.60.120.260">
    <property type="entry name" value="Galactose-binding domain-like"/>
    <property type="match status" value="2"/>
</dbReference>
<keyword evidence="1" id="KW-0732">Signal</keyword>
<dbReference type="SUPFAM" id="SSF50939">
    <property type="entry name" value="Sialidases"/>
    <property type="match status" value="1"/>
</dbReference>
<evidence type="ECO:0000256" key="1">
    <source>
        <dbReference type="SAM" id="SignalP"/>
    </source>
</evidence>
<comment type="caution">
    <text evidence="2">The sequence shown here is derived from an EMBL/GenBank/DDBJ whole genome shotgun (WGS) entry which is preliminary data.</text>
</comment>
<keyword evidence="3" id="KW-1185">Reference proteome</keyword>
<dbReference type="EMBL" id="JACJVO010000036">
    <property type="protein sequence ID" value="MBB6734706.1"/>
    <property type="molecule type" value="Genomic_DNA"/>
</dbReference>
<dbReference type="InterPro" id="IPR036278">
    <property type="entry name" value="Sialidase_sf"/>
</dbReference>
<evidence type="ECO:0000313" key="2">
    <source>
        <dbReference type="EMBL" id="MBB6734706.1"/>
    </source>
</evidence>
<protein>
    <submittedName>
        <fullName evidence="2">Exo-alpha-sialidase</fullName>
    </submittedName>
</protein>
<reference evidence="2 3" key="1">
    <citation type="submission" date="2020-08" db="EMBL/GenBank/DDBJ databases">
        <title>Cohnella phylogeny.</title>
        <authorList>
            <person name="Dunlap C."/>
        </authorList>
    </citation>
    <scope>NUCLEOTIDE SEQUENCE [LARGE SCALE GENOMIC DNA]</scope>
    <source>
        <strain evidence="2 3">CBP 2801</strain>
    </source>
</reference>
<dbReference type="AlphaFoldDB" id="A0A7X0VY71"/>